<evidence type="ECO:0000313" key="2">
    <source>
        <dbReference type="EMBL" id="WOX30010.1"/>
    </source>
</evidence>
<dbReference type="AlphaFoldDB" id="A0A8I2H182"/>
<dbReference type="Proteomes" id="UP001304419">
    <property type="component" value="Chromosome 1"/>
</dbReference>
<dbReference type="Proteomes" id="UP000646877">
    <property type="component" value="Unassembled WGS sequence"/>
</dbReference>
<reference evidence="1" key="1">
    <citation type="submission" date="2019-10" db="EMBL/GenBank/DDBJ databases">
        <authorList>
            <person name="Paulsen S."/>
        </authorList>
    </citation>
    <scope>NUCLEOTIDE SEQUENCE</scope>
    <source>
        <strain evidence="1">LMG 19692</strain>
    </source>
</reference>
<dbReference type="GO" id="GO:0003677">
    <property type="term" value="F:DNA binding"/>
    <property type="evidence" value="ECO:0007669"/>
    <property type="project" value="InterPro"/>
</dbReference>
<sequence>MKVNSAEEVLEKLRVLYECKNLTELSRKFNKNTSWAAQAKKNNAIPYSECAQACIDFEVSMDWFLFEKNKSSLKKKEVLIEIQDGLFEAQMLEVVSDLSAEQIKVASTLVLKRLESKITFSDE</sequence>
<dbReference type="EMBL" id="WEIA01000002">
    <property type="protein sequence ID" value="NLR20500.1"/>
    <property type="molecule type" value="Genomic_DNA"/>
</dbReference>
<dbReference type="Gene3D" id="1.10.260.40">
    <property type="entry name" value="lambda repressor-like DNA-binding domains"/>
    <property type="match status" value="1"/>
</dbReference>
<keyword evidence="4" id="KW-1185">Reference proteome</keyword>
<evidence type="ECO:0000313" key="3">
    <source>
        <dbReference type="Proteomes" id="UP000646877"/>
    </source>
</evidence>
<organism evidence="1 3">
    <name type="scientific">Pseudoalteromonas maricaloris</name>
    <dbReference type="NCBI Taxonomy" id="184924"/>
    <lineage>
        <taxon>Bacteria</taxon>
        <taxon>Pseudomonadati</taxon>
        <taxon>Pseudomonadota</taxon>
        <taxon>Gammaproteobacteria</taxon>
        <taxon>Alteromonadales</taxon>
        <taxon>Pseudoalteromonadaceae</taxon>
        <taxon>Pseudoalteromonas</taxon>
    </lineage>
</organism>
<protein>
    <submittedName>
        <fullName evidence="1">Uncharacterized protein</fullName>
    </submittedName>
</protein>
<dbReference type="InterPro" id="IPR010982">
    <property type="entry name" value="Lambda_DNA-bd_dom_sf"/>
</dbReference>
<accession>A0A8I2H182</accession>
<reference evidence="2 4" key="2">
    <citation type="submission" date="2023-10" db="EMBL/GenBank/DDBJ databases">
        <title>To unveil natural product biosynthetic capacity in Pseudoalteromonas.</title>
        <authorList>
            <person name="Wang J."/>
        </authorList>
    </citation>
    <scope>NUCLEOTIDE SEQUENCE [LARGE SCALE GENOMIC DNA]</scope>
    <source>
        <strain evidence="2 4">DSM 15914</strain>
    </source>
</reference>
<dbReference type="EMBL" id="CP137578">
    <property type="protein sequence ID" value="WOX30010.1"/>
    <property type="molecule type" value="Genomic_DNA"/>
</dbReference>
<gene>
    <name evidence="1" type="ORF">F9Y85_04060</name>
    <name evidence="2" type="ORF">R5H13_07005</name>
</gene>
<name>A0A8I2H182_9GAMM</name>
<dbReference type="RefSeq" id="WP_130126561.1">
    <property type="nucleotide sequence ID" value="NZ_CBCSDF010000002.1"/>
</dbReference>
<evidence type="ECO:0000313" key="4">
    <source>
        <dbReference type="Proteomes" id="UP001304419"/>
    </source>
</evidence>
<proteinExistence type="predicted"/>
<evidence type="ECO:0000313" key="1">
    <source>
        <dbReference type="EMBL" id="NLR20500.1"/>
    </source>
</evidence>